<feature type="transmembrane region" description="Helical" evidence="3">
    <location>
        <begin position="107"/>
        <end position="124"/>
    </location>
</feature>
<feature type="compositionally biased region" description="Polar residues" evidence="2">
    <location>
        <begin position="1116"/>
        <end position="1130"/>
    </location>
</feature>
<feature type="coiled-coil region" evidence="1">
    <location>
        <begin position="319"/>
        <end position="378"/>
    </location>
</feature>
<evidence type="ECO:0000256" key="2">
    <source>
        <dbReference type="SAM" id="MobiDB-lite"/>
    </source>
</evidence>
<evidence type="ECO:0000313" key="4">
    <source>
        <dbReference type="EMBL" id="ETO14305.1"/>
    </source>
</evidence>
<feature type="region of interest" description="Disordered" evidence="2">
    <location>
        <begin position="1109"/>
        <end position="1130"/>
    </location>
</feature>
<keyword evidence="3" id="KW-0472">Membrane</keyword>
<proteinExistence type="predicted"/>
<organism evidence="4 5">
    <name type="scientific">Reticulomyxa filosa</name>
    <dbReference type="NCBI Taxonomy" id="46433"/>
    <lineage>
        <taxon>Eukaryota</taxon>
        <taxon>Sar</taxon>
        <taxon>Rhizaria</taxon>
        <taxon>Retaria</taxon>
        <taxon>Foraminifera</taxon>
        <taxon>Monothalamids</taxon>
        <taxon>Reticulomyxidae</taxon>
        <taxon>Reticulomyxa</taxon>
    </lineage>
</organism>
<evidence type="ECO:0000313" key="5">
    <source>
        <dbReference type="Proteomes" id="UP000023152"/>
    </source>
</evidence>
<keyword evidence="5" id="KW-1185">Reference proteome</keyword>
<sequence length="1130" mass="133575">MIGVNIVSCPHLLTFFVVICFFFFFKKKNKKKKTNKQKEKKEVSWVLQLMSVPPAVNDGGEQWKKKTDSNVQDSYTQLQNLPFVGPPSSKGFASDVEQKTLREKKKCIVVLYHYYFIVTFFFFFENAYVCVVVSGNEKQTTTEADMTALVKELRRGSSRNLRKELDEADSFPNANMNPIEIRLENAQETIMQYAEVNQNLKNKLTQYETAFEEQSRKYAVRCNQLRTLVNKSAVKYSNFKTFFICHDLRHEEGEGGGDRNKRSKTNKNHVICKLNEQRTKYGKLHKKYDEKMIQEKEGKETWKEGNESNEGKDSYQTRVEYVQKELKMKCQELESLKEEKENMLASITKENILLKTSYKELMDSNDHLKQQIKVFETQIAEGSVFKEEVMTLKIELKNFERKEHENIIKVEHLNQQILELSHVHEKYEAMSRDFDQMQIKHKEFQEEVSRQHHLHHDQNKETDEKIAEYKRLVIAIMLKVKQNIILFIHIFIYLNKEQRREREDWGRGRIKTHGLYMLEERNLIDYCKPNSDLDELINICVSKLTDKTHQLEQRCEKLNSIINITLSEKEVQIRAAVTQEMNTSLKYIICRSIVSDLISNVVASSALDQRRMLSNHMAMGDKLALELKLSNSFFSPNFFFLITVNVLLHAKKESISKEKMRLEKLSAELMDRERIVNKNQSRLEGQMKIIKCQRKAIEMLVSEVDEKNQRCERLREQYVQMNEINETDERFQNEQLKELTDLLNEKQQECNRLIETTHQLQSSCSLTEQELNRFRQASQQREKEYQAKMEALQEQTGNLTKQTTLLQMELKHREELLKDRDSDSSSQSKLAFRVCQEKYSELITIKDKLVVDYEACQKELQKSQQKVLLHQYFFLKSRSNFLKKHEVEEVKQALTAVQEQLKNEHARWSNISRENEQLLTMKESYQDRLNPSKNKIAQLQAECNNFKNLYEELKKQGQNQNVQEMQQLIKTWENRCKDETCNPVTELKQRIEAEKQAKQYQTICQEKELKKEHIKAYPPFVANSYTDEEIANLKKQNEEGRQRRQQLREMIENTRKEAQEKIQKSSESYRVMKNIALATYRKLLSEEHFVSGNAPLREHLEYLTTELNRHGARTPKPNSHHGNLITSNKQ</sequence>
<reference evidence="4 5" key="1">
    <citation type="journal article" date="2013" name="Curr. Biol.">
        <title>The Genome of the Foraminiferan Reticulomyxa filosa.</title>
        <authorList>
            <person name="Glockner G."/>
            <person name="Hulsmann N."/>
            <person name="Schleicher M."/>
            <person name="Noegel A.A."/>
            <person name="Eichinger L."/>
            <person name="Gallinger C."/>
            <person name="Pawlowski J."/>
            <person name="Sierra R."/>
            <person name="Euteneuer U."/>
            <person name="Pillet L."/>
            <person name="Moustafa A."/>
            <person name="Platzer M."/>
            <person name="Groth M."/>
            <person name="Szafranski K."/>
            <person name="Schliwa M."/>
        </authorList>
    </citation>
    <scope>NUCLEOTIDE SEQUENCE [LARGE SCALE GENOMIC DNA]</scope>
</reference>
<feature type="coiled-coil region" evidence="1">
    <location>
        <begin position="183"/>
        <end position="217"/>
    </location>
</feature>
<evidence type="ECO:0000256" key="1">
    <source>
        <dbReference type="SAM" id="Coils"/>
    </source>
</evidence>
<protein>
    <submittedName>
        <fullName evidence="4">Uncharacterized protein</fullName>
    </submittedName>
</protein>
<feature type="coiled-coil region" evidence="1">
    <location>
        <begin position="846"/>
        <end position="1068"/>
    </location>
</feature>
<keyword evidence="3" id="KW-1133">Transmembrane helix</keyword>
<keyword evidence="1" id="KW-0175">Coiled coil</keyword>
<gene>
    <name evidence="4" type="ORF">RFI_23063</name>
</gene>
<dbReference type="EMBL" id="ASPP01020104">
    <property type="protein sequence ID" value="ETO14305.1"/>
    <property type="molecule type" value="Genomic_DNA"/>
</dbReference>
<feature type="coiled-coil region" evidence="1">
    <location>
        <begin position="697"/>
        <end position="802"/>
    </location>
</feature>
<dbReference type="AlphaFoldDB" id="X6MMJ9"/>
<feature type="transmembrane region" description="Helical" evidence="3">
    <location>
        <begin position="6"/>
        <end position="25"/>
    </location>
</feature>
<keyword evidence="3" id="KW-0812">Transmembrane</keyword>
<name>X6MMJ9_RETFI</name>
<comment type="caution">
    <text evidence="4">The sequence shown here is derived from an EMBL/GenBank/DDBJ whole genome shotgun (WGS) entry which is preliminary data.</text>
</comment>
<dbReference type="Proteomes" id="UP000023152">
    <property type="component" value="Unassembled WGS sequence"/>
</dbReference>
<accession>X6MMJ9</accession>
<evidence type="ECO:0000256" key="3">
    <source>
        <dbReference type="SAM" id="Phobius"/>
    </source>
</evidence>